<keyword evidence="2" id="KW-1185">Reference proteome</keyword>
<gene>
    <name evidence="1" type="ORF">CSSPTR1EN2_LOCUS12636</name>
</gene>
<protein>
    <submittedName>
        <fullName evidence="1">Uncharacterized protein</fullName>
    </submittedName>
</protein>
<sequence length="116" mass="12579">MPKPPHLLKVGVGCNNRLGAKSHSAAGNFQSLKALKIALLPERRSGTLVTKPQRPKHVAAVASSCHRSYLSHVAVCHSMEKKAKLRVSSELGRDGRTVELCKLSTELDESPVCQRS</sequence>
<name>A0ABP0U8J8_9BRYO</name>
<evidence type="ECO:0000313" key="2">
    <source>
        <dbReference type="Proteomes" id="UP001497512"/>
    </source>
</evidence>
<organism evidence="1 2">
    <name type="scientific">Sphagnum troendelagicum</name>
    <dbReference type="NCBI Taxonomy" id="128251"/>
    <lineage>
        <taxon>Eukaryota</taxon>
        <taxon>Viridiplantae</taxon>
        <taxon>Streptophyta</taxon>
        <taxon>Embryophyta</taxon>
        <taxon>Bryophyta</taxon>
        <taxon>Sphagnophytina</taxon>
        <taxon>Sphagnopsida</taxon>
        <taxon>Sphagnales</taxon>
        <taxon>Sphagnaceae</taxon>
        <taxon>Sphagnum</taxon>
    </lineage>
</organism>
<evidence type="ECO:0000313" key="1">
    <source>
        <dbReference type="EMBL" id="CAK9215247.1"/>
    </source>
</evidence>
<accession>A0ABP0U8J8</accession>
<proteinExistence type="predicted"/>
<reference evidence="1" key="1">
    <citation type="submission" date="2024-02" db="EMBL/GenBank/DDBJ databases">
        <authorList>
            <consortium name="ELIXIR-Norway"/>
            <consortium name="Elixir Norway"/>
        </authorList>
    </citation>
    <scope>NUCLEOTIDE SEQUENCE</scope>
</reference>
<dbReference type="Proteomes" id="UP001497512">
    <property type="component" value="Chromosome 2"/>
</dbReference>
<dbReference type="EMBL" id="OZ019894">
    <property type="protein sequence ID" value="CAK9215247.1"/>
    <property type="molecule type" value="Genomic_DNA"/>
</dbReference>